<keyword evidence="3 7" id="KW-0813">Transport</keyword>
<keyword evidence="9" id="KW-1185">Reference proteome</keyword>
<evidence type="ECO:0000313" key="9">
    <source>
        <dbReference type="Proteomes" id="UP000694545"/>
    </source>
</evidence>
<evidence type="ECO:0000256" key="1">
    <source>
        <dbReference type="ARBA" id="ARBA00004167"/>
    </source>
</evidence>
<dbReference type="GO" id="GO:0006811">
    <property type="term" value="P:monoatomic ion transport"/>
    <property type="evidence" value="ECO:0007669"/>
    <property type="project" value="UniProtKB-KW"/>
</dbReference>
<evidence type="ECO:0000256" key="5">
    <source>
        <dbReference type="ARBA" id="ARBA00023065"/>
    </source>
</evidence>
<evidence type="ECO:0000313" key="8">
    <source>
        <dbReference type="Ensembl" id="ENSVKKP00000011506.1"/>
    </source>
</evidence>
<keyword evidence="5 7" id="KW-0406">Ion transport</keyword>
<comment type="subcellular location">
    <subcellularLocation>
        <location evidence="1">Membrane</location>
        <topology evidence="1">Single-pass membrane protein</topology>
    </subcellularLocation>
</comment>
<reference evidence="8" key="1">
    <citation type="submission" date="2025-08" db="UniProtKB">
        <authorList>
            <consortium name="Ensembl"/>
        </authorList>
    </citation>
    <scope>IDENTIFICATION</scope>
</reference>
<evidence type="ECO:0000256" key="2">
    <source>
        <dbReference type="ARBA" id="ARBA00005948"/>
    </source>
</evidence>
<reference evidence="8" key="2">
    <citation type="submission" date="2025-09" db="UniProtKB">
        <authorList>
            <consortium name="Ensembl"/>
        </authorList>
    </citation>
    <scope>IDENTIFICATION</scope>
</reference>
<evidence type="ECO:0000256" key="7">
    <source>
        <dbReference type="RuleBase" id="RU364131"/>
    </source>
</evidence>
<keyword evidence="6 7" id="KW-0472">Membrane</keyword>
<protein>
    <recommendedName>
        <fullName evidence="7">FXYD domain-containing ion transport regulator</fullName>
    </recommendedName>
</protein>
<dbReference type="Proteomes" id="UP000694545">
    <property type="component" value="Unplaced"/>
</dbReference>
<dbReference type="GO" id="GO:0016020">
    <property type="term" value="C:membrane"/>
    <property type="evidence" value="ECO:0007669"/>
    <property type="project" value="UniProtKB-SubCell"/>
</dbReference>
<dbReference type="InterPro" id="IPR000272">
    <property type="entry name" value="Ion-transport_regulator_FXYD"/>
</dbReference>
<dbReference type="AlphaFoldDB" id="A0A8D2JG10"/>
<name>A0A8D2JG10_VARKO</name>
<evidence type="ECO:0000256" key="3">
    <source>
        <dbReference type="ARBA" id="ARBA00022448"/>
    </source>
</evidence>
<keyword evidence="7" id="KW-1133">Transmembrane helix</keyword>
<dbReference type="Gene3D" id="1.20.5.780">
    <property type="entry name" value="Single helix bin"/>
    <property type="match status" value="1"/>
</dbReference>
<dbReference type="GO" id="GO:0099106">
    <property type="term" value="F:ion channel regulator activity"/>
    <property type="evidence" value="ECO:0007669"/>
    <property type="project" value="InterPro"/>
</dbReference>
<proteinExistence type="inferred from homology"/>
<organism evidence="8 9">
    <name type="scientific">Varanus komodoensis</name>
    <name type="common">Komodo dragon</name>
    <dbReference type="NCBI Taxonomy" id="61221"/>
    <lineage>
        <taxon>Eukaryota</taxon>
        <taxon>Metazoa</taxon>
        <taxon>Chordata</taxon>
        <taxon>Craniata</taxon>
        <taxon>Vertebrata</taxon>
        <taxon>Euteleostomi</taxon>
        <taxon>Lepidosauria</taxon>
        <taxon>Squamata</taxon>
        <taxon>Bifurcata</taxon>
        <taxon>Unidentata</taxon>
        <taxon>Episquamata</taxon>
        <taxon>Toxicofera</taxon>
        <taxon>Anguimorpha</taxon>
        <taxon>Paleoanguimorpha</taxon>
        <taxon>Varanoidea</taxon>
        <taxon>Varanidae</taxon>
        <taxon>Varanus</taxon>
    </lineage>
</organism>
<feature type="transmembrane region" description="Helical" evidence="7">
    <location>
        <begin position="35"/>
        <end position="55"/>
    </location>
</feature>
<dbReference type="CDD" id="cd20328">
    <property type="entry name" value="FXYD3-like"/>
    <property type="match status" value="1"/>
</dbReference>
<keyword evidence="4 7" id="KW-0812">Transmembrane</keyword>
<comment type="similarity">
    <text evidence="2 7">Belongs to the FXYD family.</text>
</comment>
<dbReference type="Pfam" id="PF02038">
    <property type="entry name" value="ATP1G1_PLM_MAT8"/>
    <property type="match status" value="1"/>
</dbReference>
<dbReference type="Ensembl" id="ENSVKKT00000011783.1">
    <property type="protein sequence ID" value="ENSVKKP00000011506.1"/>
    <property type="gene ID" value="ENSVKKG00000008027.1"/>
</dbReference>
<evidence type="ECO:0000256" key="4">
    <source>
        <dbReference type="ARBA" id="ARBA00022692"/>
    </source>
</evidence>
<evidence type="ECO:0000256" key="6">
    <source>
        <dbReference type="ARBA" id="ARBA00023136"/>
    </source>
</evidence>
<dbReference type="GO" id="GO:0043269">
    <property type="term" value="P:regulation of monoatomic ion transport"/>
    <property type="evidence" value="ECO:0007669"/>
    <property type="project" value="InterPro"/>
</dbReference>
<sequence length="69" mass="7686">MDELTPSVLAGLVGGPEDNLNPQHLSFSASDWHSLRVGGLVFAGILCFLGIVILLSKWKQKWRRRNSPR</sequence>
<accession>A0A8D2JG10</accession>